<comment type="caution">
    <text evidence="1">The sequence shown here is derived from an EMBL/GenBank/DDBJ whole genome shotgun (WGS) entry which is preliminary data.</text>
</comment>
<dbReference type="EMBL" id="JAENIK010000002">
    <property type="protein sequence ID" value="MBK1814200.1"/>
    <property type="molecule type" value="Genomic_DNA"/>
</dbReference>
<dbReference type="RefSeq" id="WP_200349166.1">
    <property type="nucleotide sequence ID" value="NZ_BAABHZ010000005.1"/>
</dbReference>
<dbReference type="Proteomes" id="UP000600139">
    <property type="component" value="Unassembled WGS sequence"/>
</dbReference>
<name>A0A934R296_9BACT</name>
<organism evidence="1 2">
    <name type="scientific">Luteolibacter yonseiensis</name>
    <dbReference type="NCBI Taxonomy" id="1144680"/>
    <lineage>
        <taxon>Bacteria</taxon>
        <taxon>Pseudomonadati</taxon>
        <taxon>Verrucomicrobiota</taxon>
        <taxon>Verrucomicrobiia</taxon>
        <taxon>Verrucomicrobiales</taxon>
        <taxon>Verrucomicrobiaceae</taxon>
        <taxon>Luteolibacter</taxon>
    </lineage>
</organism>
<reference evidence="1" key="1">
    <citation type="submission" date="2021-01" db="EMBL/GenBank/DDBJ databases">
        <title>Modified the classification status of verrucomicrobia.</title>
        <authorList>
            <person name="Feng X."/>
        </authorList>
    </citation>
    <scope>NUCLEOTIDE SEQUENCE</scope>
    <source>
        <strain evidence="1">JCM 18052</strain>
    </source>
</reference>
<dbReference type="AlphaFoldDB" id="A0A934R296"/>
<protein>
    <submittedName>
        <fullName evidence="1">Uncharacterized protein</fullName>
    </submittedName>
</protein>
<evidence type="ECO:0000313" key="2">
    <source>
        <dbReference type="Proteomes" id="UP000600139"/>
    </source>
</evidence>
<accession>A0A934R296</accession>
<sequence length="312" mass="34945">MPKELSTMQRVGQAISESLKILLSEKHLYQSVKVDFSCLDSIASENHRRAQAIASRPLMGGGGARGSAPPLSKFQAELNQYPQCGWFPSNAAALAGVATEIFHLNNQDAQKYLLPTIKTTCNHCDERGPFNPVGAFVENSKLVMTDQWLSVSYQCQNCKKEPMRFLIRRNNDKFTLCGRDPFETIGLPSFIPKQHSSNFRNAIIANHAGQTLAGIFLMRVFVEQFWKSVPEVAEAMINTLRPTGDELGEAYKATLSTSFKDRFPTLCEVYSSLSEAMHSGRPDAEIFSTCHDQIIEHFDARRLFKMVMPSIE</sequence>
<keyword evidence="2" id="KW-1185">Reference proteome</keyword>
<gene>
    <name evidence="1" type="ORF">JIN84_01075</name>
</gene>
<evidence type="ECO:0000313" key="1">
    <source>
        <dbReference type="EMBL" id="MBK1814200.1"/>
    </source>
</evidence>
<proteinExistence type="predicted"/>